<dbReference type="EMBL" id="CP042434">
    <property type="protein sequence ID" value="QEC71567.1"/>
    <property type="molecule type" value="Genomic_DNA"/>
</dbReference>
<dbReference type="GO" id="GO:0005829">
    <property type="term" value="C:cytosol"/>
    <property type="evidence" value="ECO:0007669"/>
    <property type="project" value="TreeGrafter"/>
</dbReference>
<comment type="subunit">
    <text evidence="2">Monomer.</text>
</comment>
<feature type="domain" description="Rhamnogalacturonan lyase" evidence="5">
    <location>
        <begin position="51"/>
        <end position="228"/>
    </location>
</feature>
<evidence type="ECO:0000256" key="1">
    <source>
        <dbReference type="ARBA" id="ARBA00001913"/>
    </source>
</evidence>
<dbReference type="Pfam" id="PF07971">
    <property type="entry name" value="Glyco_hydro_92"/>
    <property type="match status" value="1"/>
</dbReference>
<dbReference type="InterPro" id="IPR029411">
    <property type="entry name" value="RG-lyase_III"/>
</dbReference>
<dbReference type="InterPro" id="IPR050883">
    <property type="entry name" value="PNGase"/>
</dbReference>
<dbReference type="Pfam" id="PF14683">
    <property type="entry name" value="CBM-like"/>
    <property type="match status" value="1"/>
</dbReference>
<protein>
    <recommendedName>
        <fullName evidence="9">Glycoside hydrolase family 92 protein</fullName>
    </recommendedName>
</protein>
<keyword evidence="8" id="KW-1185">Reference proteome</keyword>
<dbReference type="Proteomes" id="UP000321291">
    <property type="component" value="Chromosome"/>
</dbReference>
<dbReference type="KEGG" id="agi:FSB73_07680"/>
<organism evidence="7 8">
    <name type="scientific">Arachidicoccus ginsenosidivorans</name>
    <dbReference type="NCBI Taxonomy" id="496057"/>
    <lineage>
        <taxon>Bacteria</taxon>
        <taxon>Pseudomonadati</taxon>
        <taxon>Bacteroidota</taxon>
        <taxon>Chitinophagia</taxon>
        <taxon>Chitinophagales</taxon>
        <taxon>Chitinophagaceae</taxon>
        <taxon>Arachidicoccus</taxon>
    </lineage>
</organism>
<dbReference type="Pfam" id="PF17678">
    <property type="entry name" value="Glyco_hydro_92N"/>
    <property type="match status" value="1"/>
</dbReference>
<dbReference type="Gene3D" id="3.30.2080.10">
    <property type="entry name" value="GH92 mannosidase domain"/>
    <property type="match status" value="1"/>
</dbReference>
<dbReference type="GO" id="GO:0030246">
    <property type="term" value="F:carbohydrate binding"/>
    <property type="evidence" value="ECO:0007669"/>
    <property type="project" value="InterPro"/>
</dbReference>
<evidence type="ECO:0000259" key="4">
    <source>
        <dbReference type="Pfam" id="PF07971"/>
    </source>
</evidence>
<dbReference type="InterPro" id="IPR008928">
    <property type="entry name" value="6-hairpin_glycosidase_sf"/>
</dbReference>
<dbReference type="PANTHER" id="PTHR12143:SF39">
    <property type="entry name" value="SECRETED PROTEIN"/>
    <property type="match status" value="1"/>
</dbReference>
<proteinExistence type="predicted"/>
<dbReference type="Gene3D" id="2.70.98.10">
    <property type="match status" value="1"/>
</dbReference>
<dbReference type="RefSeq" id="WP_146780945.1">
    <property type="nucleotide sequence ID" value="NZ_CP042434.1"/>
</dbReference>
<dbReference type="GO" id="GO:0000224">
    <property type="term" value="F:peptide-N4-(N-acetyl-beta-glucosaminyl)asparagine amidase activity"/>
    <property type="evidence" value="ECO:0007669"/>
    <property type="project" value="TreeGrafter"/>
</dbReference>
<name>A0A5B8VIZ9_9BACT</name>
<dbReference type="InterPro" id="IPR008979">
    <property type="entry name" value="Galactose-bd-like_sf"/>
</dbReference>
<gene>
    <name evidence="7" type="ORF">FSB73_07680</name>
</gene>
<dbReference type="NCBIfam" id="TIGR01180">
    <property type="entry name" value="aman2_put"/>
    <property type="match status" value="1"/>
</dbReference>
<evidence type="ECO:0000256" key="2">
    <source>
        <dbReference type="ARBA" id="ARBA00011245"/>
    </source>
</evidence>
<dbReference type="Gene3D" id="1.20.1050.60">
    <property type="entry name" value="alpha-1,2-mannosidase"/>
    <property type="match status" value="1"/>
</dbReference>
<evidence type="ECO:0000259" key="6">
    <source>
        <dbReference type="Pfam" id="PF17678"/>
    </source>
</evidence>
<dbReference type="InterPro" id="IPR005887">
    <property type="entry name" value="GH92_a_mannosidase_put"/>
</dbReference>
<evidence type="ECO:0000259" key="5">
    <source>
        <dbReference type="Pfam" id="PF14683"/>
    </source>
</evidence>
<keyword evidence="3" id="KW-0106">Calcium</keyword>
<evidence type="ECO:0000313" key="8">
    <source>
        <dbReference type="Proteomes" id="UP000321291"/>
    </source>
</evidence>
<dbReference type="OrthoDB" id="9758101at2"/>
<dbReference type="InterPro" id="IPR041371">
    <property type="entry name" value="GH92_N"/>
</dbReference>
<dbReference type="GO" id="GO:0006516">
    <property type="term" value="P:glycoprotein catabolic process"/>
    <property type="evidence" value="ECO:0007669"/>
    <property type="project" value="TreeGrafter"/>
</dbReference>
<dbReference type="FunFam" id="3.30.2080.10:FF:000001">
    <property type="entry name" value="Alpha-1,2-mannosidase subfamily"/>
    <property type="match status" value="1"/>
</dbReference>
<feature type="domain" description="Glycosyl hydrolase family 92 N-terminal" evidence="6">
    <location>
        <begin position="351"/>
        <end position="590"/>
    </location>
</feature>
<dbReference type="InterPro" id="IPR014718">
    <property type="entry name" value="GH-type_carb-bd"/>
</dbReference>
<dbReference type="Gene3D" id="1.20.1610.10">
    <property type="entry name" value="alpha-1,2-mannosidases domains"/>
    <property type="match status" value="1"/>
</dbReference>
<dbReference type="AlphaFoldDB" id="A0A5B8VIZ9"/>
<comment type="cofactor">
    <cofactor evidence="1">
        <name>Ca(2+)</name>
        <dbReference type="ChEBI" id="CHEBI:29108"/>
    </cofactor>
</comment>
<reference evidence="7 8" key="1">
    <citation type="journal article" date="2017" name="Int. J. Syst. Evol. Microbiol.">
        <title>Arachidicoccus ginsenosidivorans sp. nov., with ginsenoside-converting activity isolated from ginseng cultivating soil.</title>
        <authorList>
            <person name="Siddiqi M.Z."/>
            <person name="Aslam Z."/>
            <person name="Im W.T."/>
        </authorList>
    </citation>
    <scope>NUCLEOTIDE SEQUENCE [LARGE SCALE GENOMIC DNA]</scope>
    <source>
        <strain evidence="7 8">Gsoil 809</strain>
    </source>
</reference>
<dbReference type="SUPFAM" id="SSF49785">
    <property type="entry name" value="Galactose-binding domain-like"/>
    <property type="match status" value="1"/>
</dbReference>
<sequence>MNDNHSDNYKESSYVRCIIAGLLSLLVALPAANSQVSTSSNEVDGGGKLHTVWQIGKKDGSAKGMALYPDKYADFLKADFGWEDKFYLIGYSKPQTDWPYVLPGPVDGFGGTSGTAGVRNPVLNVLFGIQDLPIDDPSQLVIDLVGYQGEKPAKLKITINGHPFEYNLQKDTLINFISGNPTDYKAAKAANLARTVSVATKGLLKPGGNQIQITSTEGSWVVFDQVRLEAEQPIALVKPGQVFLRDVHAGDYEINVNDQSPSSESQKAGLLAQPLLVDVQQLKGQPELSVTLDGKHIFRQKLDTGRFDLEVPMPAVKAKKTSTYAIYADGRLLTKGTVIRSPQHLITPGEYIDTKMGTAHSRWMIAPGPWMPFSMVKLSPDNQDAGWSSGYDPMYNSIGTFSHIHEWTLSGLGTFPTSGPLKLQVGPRKHPEKGYRSKYDQSSEVAAVDYYKVHLTDHNILAELTATTRCSFQRYTYPKQEGSRIMIDLKTPAEYGYDLKDVHFKKVSDYRIEGYSHQFAPRVWSKDADQDYTVHFVIEFDQPIKKFGTWNGDQVLSGDNITLKDPKSAGAFVEFDTRVHRAVQMRTGISLVSTANAAQNLKTEITDPFGWSFDKVRGHSLATWNELLERIKINTDDAREKMRFYTNMYRALCSRNTWSDVNGEWVDASEKVQKLADTSARALGCDAFWNTFWNLNQFWNLAFPEWSSKWVKSELAMYDANGWLAKGPAGMNYIPVMVAEHEIPLIVGAYQMGIRDFDAQKALKAAVKMQTTPSQKVGKSGYAGNRDLLPYLKHHYVPGDKGRFSNTLEYSYDDWTVGQLAKALGDKKTYQVFNDRGSWWKNAIDSTTGYARVRNADGSWMTPFDPFRSGANKQYVEGNAWQLTYYVPQDIPGLIKKIGKDRFLKRLEWGFTESERLRYNAPGDQYWDYPVIQGNEQSMQFAFLFNWAGKPWLSQKWSRSILDRYYGYGVANAYLGDEDQGQMSAWFVMTALGLFQMDGGASSTPIYEIGSPLYPEVTIDLGSQYGRGKSFKIIAKDASRTNKYIQSARLNGKPLNNFYFPASALLSGGQLELQMGPEPNKHWGVNSTAKR</sequence>
<evidence type="ECO:0000256" key="3">
    <source>
        <dbReference type="ARBA" id="ARBA00022837"/>
    </source>
</evidence>
<evidence type="ECO:0000313" key="7">
    <source>
        <dbReference type="EMBL" id="QEC71567.1"/>
    </source>
</evidence>
<dbReference type="PANTHER" id="PTHR12143">
    <property type="entry name" value="PEPTIDE N-GLYCANASE PNGASE -RELATED"/>
    <property type="match status" value="1"/>
</dbReference>
<dbReference type="GO" id="GO:0005975">
    <property type="term" value="P:carbohydrate metabolic process"/>
    <property type="evidence" value="ECO:0007669"/>
    <property type="project" value="InterPro"/>
</dbReference>
<feature type="domain" description="Glycosyl hydrolase family 92" evidence="4">
    <location>
        <begin position="596"/>
        <end position="1077"/>
    </location>
</feature>
<accession>A0A5B8VIZ9</accession>
<evidence type="ECO:0008006" key="9">
    <source>
        <dbReference type="Google" id="ProtNLM"/>
    </source>
</evidence>
<dbReference type="InterPro" id="IPR012939">
    <property type="entry name" value="Glyco_hydro_92"/>
</dbReference>
<dbReference type="SUPFAM" id="SSF48208">
    <property type="entry name" value="Six-hairpin glycosidases"/>
    <property type="match status" value="1"/>
</dbReference>